<name>A0A9W5TCE0_BABOV</name>
<evidence type="ECO:0000256" key="6">
    <source>
        <dbReference type="ARBA" id="ARBA00023242"/>
    </source>
</evidence>
<keyword evidence="6" id="KW-0539">Nucleus</keyword>
<dbReference type="Pfam" id="PF03834">
    <property type="entry name" value="Rad10"/>
    <property type="match status" value="1"/>
</dbReference>
<dbReference type="GO" id="GO:0006312">
    <property type="term" value="P:mitotic recombination"/>
    <property type="evidence" value="ECO:0007669"/>
    <property type="project" value="TreeGrafter"/>
</dbReference>
<evidence type="ECO:0000256" key="3">
    <source>
        <dbReference type="ARBA" id="ARBA00022763"/>
    </source>
</evidence>
<accession>A0A9W5TCE0</accession>
<keyword evidence="3" id="KW-0227">DNA damage</keyword>
<dbReference type="InterPro" id="IPR010994">
    <property type="entry name" value="RuvA_2-like"/>
</dbReference>
<proteinExistence type="inferred from homology"/>
<evidence type="ECO:0000259" key="7">
    <source>
        <dbReference type="Pfam" id="PF03834"/>
    </source>
</evidence>
<dbReference type="SUPFAM" id="SSF52980">
    <property type="entry name" value="Restriction endonuclease-like"/>
    <property type="match status" value="1"/>
</dbReference>
<gene>
    <name evidence="8" type="ORF">BaOVIS_026270</name>
</gene>
<organism evidence="8 9">
    <name type="scientific">Babesia ovis</name>
    <dbReference type="NCBI Taxonomy" id="5869"/>
    <lineage>
        <taxon>Eukaryota</taxon>
        <taxon>Sar</taxon>
        <taxon>Alveolata</taxon>
        <taxon>Apicomplexa</taxon>
        <taxon>Aconoidasida</taxon>
        <taxon>Piroplasmida</taxon>
        <taxon>Babesiidae</taxon>
        <taxon>Babesia</taxon>
    </lineage>
</organism>
<feature type="domain" description="ERCC1-like central" evidence="7">
    <location>
        <begin position="14"/>
        <end position="127"/>
    </location>
</feature>
<evidence type="ECO:0000313" key="9">
    <source>
        <dbReference type="Proteomes" id="UP001057455"/>
    </source>
</evidence>
<dbReference type="PANTHER" id="PTHR12749:SF0">
    <property type="entry name" value="DNA EXCISION REPAIR PROTEIN ERCC-1"/>
    <property type="match status" value="1"/>
</dbReference>
<protein>
    <submittedName>
        <fullName evidence="8">DNA repair protein</fullName>
    </submittedName>
</protein>
<keyword evidence="9" id="KW-1185">Reference proteome</keyword>
<dbReference type="InterPro" id="IPR011335">
    <property type="entry name" value="Restrct_endonuc-II-like"/>
</dbReference>
<comment type="similarity">
    <text evidence="2">Belongs to the ERCC1/RAD10/SWI10 family.</text>
</comment>
<dbReference type="GO" id="GO:0006302">
    <property type="term" value="P:double-strand break repair"/>
    <property type="evidence" value="ECO:0007669"/>
    <property type="project" value="UniProtKB-ARBA"/>
</dbReference>
<dbReference type="EMBL" id="BLIY01000017">
    <property type="protein sequence ID" value="GFE55223.1"/>
    <property type="molecule type" value="Genomic_DNA"/>
</dbReference>
<reference evidence="8" key="1">
    <citation type="submission" date="2019-12" db="EMBL/GenBank/DDBJ databases">
        <title>Genome sequence of Babesia ovis.</title>
        <authorList>
            <person name="Yamagishi J."/>
            <person name="Sevinc F."/>
            <person name="Xuan X."/>
        </authorList>
    </citation>
    <scope>NUCLEOTIDE SEQUENCE</scope>
    <source>
        <strain evidence="8">Selcuk</strain>
    </source>
</reference>
<dbReference type="GO" id="GO:0000110">
    <property type="term" value="C:nucleotide-excision repair factor 1 complex"/>
    <property type="evidence" value="ECO:0007669"/>
    <property type="project" value="TreeGrafter"/>
</dbReference>
<dbReference type="InterPro" id="IPR004579">
    <property type="entry name" value="ERCC1/RAD10/SWI10"/>
</dbReference>
<dbReference type="PANTHER" id="PTHR12749">
    <property type="entry name" value="EXCISION REPAIR CROSS-COMPLEMENTING 1 ERCC1"/>
    <property type="match status" value="1"/>
</dbReference>
<dbReference type="InterPro" id="IPR047260">
    <property type="entry name" value="ERCC1-like_central_dom"/>
</dbReference>
<evidence type="ECO:0000256" key="4">
    <source>
        <dbReference type="ARBA" id="ARBA00023125"/>
    </source>
</evidence>
<dbReference type="Proteomes" id="UP001057455">
    <property type="component" value="Unassembled WGS sequence"/>
</dbReference>
<dbReference type="GO" id="GO:0070522">
    <property type="term" value="C:ERCC4-ERCC1 complex"/>
    <property type="evidence" value="ECO:0007669"/>
    <property type="project" value="TreeGrafter"/>
</dbReference>
<dbReference type="AlphaFoldDB" id="A0A9W5TCE0"/>
<comment type="caution">
    <text evidence="8">The sequence shown here is derived from an EMBL/GenBank/DDBJ whole genome shotgun (WGS) entry which is preliminary data.</text>
</comment>
<dbReference type="Gene3D" id="1.10.150.20">
    <property type="entry name" value="5' to 3' exonuclease, C-terminal subdomain"/>
    <property type="match status" value="1"/>
</dbReference>
<dbReference type="OrthoDB" id="10262814at2759"/>
<evidence type="ECO:0000256" key="1">
    <source>
        <dbReference type="ARBA" id="ARBA00004123"/>
    </source>
</evidence>
<dbReference type="GO" id="GO:0003684">
    <property type="term" value="F:damaged DNA binding"/>
    <property type="evidence" value="ECO:0007669"/>
    <property type="project" value="InterPro"/>
</dbReference>
<keyword evidence="5" id="KW-0234">DNA repair</keyword>
<dbReference type="GO" id="GO:0070914">
    <property type="term" value="P:UV-damage excision repair"/>
    <property type="evidence" value="ECO:0007669"/>
    <property type="project" value="TreeGrafter"/>
</dbReference>
<dbReference type="Gene3D" id="3.40.50.10130">
    <property type="match status" value="1"/>
</dbReference>
<dbReference type="GO" id="GO:0003697">
    <property type="term" value="F:single-stranded DNA binding"/>
    <property type="evidence" value="ECO:0007669"/>
    <property type="project" value="TreeGrafter"/>
</dbReference>
<evidence type="ECO:0000313" key="8">
    <source>
        <dbReference type="EMBL" id="GFE55223.1"/>
    </source>
</evidence>
<evidence type="ECO:0000256" key="5">
    <source>
        <dbReference type="ARBA" id="ARBA00023204"/>
    </source>
</evidence>
<dbReference type="NCBIfam" id="TIGR00597">
    <property type="entry name" value="rad10"/>
    <property type="match status" value="1"/>
</dbReference>
<sequence length="208" mass="23861">MDSSAPKADNEQCILVSPRQRGNPLIRHLKKVTWVEGDIQYDYKVTEGIQVLFLSLKYHRMHRGYIVARLKHLRSHRVKNPFVICQVDIEEPQEIIAELTVITFTLGYRILLSWSARESAAVLEILKLDGNKGLEFLHRKEEKTHMETVQDIIACVRHVNSTDAAKISKRSDTVKQLIHENPSKFEGIPGLGKRKVQSLISAFNDSFF</sequence>
<keyword evidence="4" id="KW-0238">DNA-binding</keyword>
<dbReference type="CDD" id="cd22325">
    <property type="entry name" value="ERCC1_C-like"/>
    <property type="match status" value="1"/>
</dbReference>
<comment type="subcellular location">
    <subcellularLocation>
        <location evidence="1">Nucleus</location>
    </subcellularLocation>
</comment>
<dbReference type="SUPFAM" id="SSF47781">
    <property type="entry name" value="RuvA domain 2-like"/>
    <property type="match status" value="1"/>
</dbReference>
<evidence type="ECO:0000256" key="2">
    <source>
        <dbReference type="ARBA" id="ARBA00008283"/>
    </source>
</evidence>